<reference evidence="7 8" key="1">
    <citation type="submission" date="2016-07" db="EMBL/GenBank/DDBJ databases">
        <title>Pervasive Adenine N6-methylation of Active Genes in Fungi.</title>
        <authorList>
            <consortium name="DOE Joint Genome Institute"/>
            <person name="Mondo S.J."/>
            <person name="Dannebaum R.O."/>
            <person name="Kuo R.C."/>
            <person name="Labutti K."/>
            <person name="Haridas S."/>
            <person name="Kuo A."/>
            <person name="Salamov A."/>
            <person name="Ahrendt S.R."/>
            <person name="Lipzen A."/>
            <person name="Sullivan W."/>
            <person name="Andreopoulos W.B."/>
            <person name="Clum A."/>
            <person name="Lindquist E."/>
            <person name="Daum C."/>
            <person name="Ramamoorthy G.K."/>
            <person name="Gryganskyi A."/>
            <person name="Culley D."/>
            <person name="Magnuson J.K."/>
            <person name="James T.Y."/>
            <person name="O'Malley M.A."/>
            <person name="Stajich J.E."/>
            <person name="Spatafora J.W."/>
            <person name="Visel A."/>
            <person name="Grigoriev I.V."/>
        </authorList>
    </citation>
    <scope>NUCLEOTIDE SEQUENCE [LARGE SCALE GENOMIC DNA]</scope>
    <source>
        <strain evidence="7 8">CBS 115471</strain>
    </source>
</reference>
<name>A0A1Y1Y949_9PLEO</name>
<keyword evidence="4 6" id="KW-1133">Transmembrane helix</keyword>
<organism evidence="7 8">
    <name type="scientific">Clohesyomyces aquaticus</name>
    <dbReference type="NCBI Taxonomy" id="1231657"/>
    <lineage>
        <taxon>Eukaryota</taxon>
        <taxon>Fungi</taxon>
        <taxon>Dikarya</taxon>
        <taxon>Ascomycota</taxon>
        <taxon>Pezizomycotina</taxon>
        <taxon>Dothideomycetes</taxon>
        <taxon>Pleosporomycetidae</taxon>
        <taxon>Pleosporales</taxon>
        <taxon>Lindgomycetaceae</taxon>
        <taxon>Clohesyomyces</taxon>
    </lineage>
</organism>
<feature type="transmembrane region" description="Helical" evidence="6">
    <location>
        <begin position="133"/>
        <end position="157"/>
    </location>
</feature>
<dbReference type="GO" id="GO:0016020">
    <property type="term" value="C:membrane"/>
    <property type="evidence" value="ECO:0007669"/>
    <property type="project" value="UniProtKB-SubCell"/>
</dbReference>
<dbReference type="PANTHER" id="PTHR45649">
    <property type="entry name" value="AMINO-ACID PERMEASE BAT1"/>
    <property type="match status" value="1"/>
</dbReference>
<feature type="transmembrane region" description="Helical" evidence="6">
    <location>
        <begin position="340"/>
        <end position="359"/>
    </location>
</feature>
<dbReference type="InterPro" id="IPR002293">
    <property type="entry name" value="AA/rel_permease1"/>
</dbReference>
<dbReference type="PANTHER" id="PTHR45649:SF2">
    <property type="entry name" value="ACID PERMEASE, PUTATIVE-RELATED"/>
    <property type="match status" value="1"/>
</dbReference>
<dbReference type="Pfam" id="PF13520">
    <property type="entry name" value="AA_permease_2"/>
    <property type="match status" value="1"/>
</dbReference>
<dbReference type="OrthoDB" id="3257095at2759"/>
<evidence type="ECO:0000256" key="1">
    <source>
        <dbReference type="ARBA" id="ARBA00004141"/>
    </source>
</evidence>
<gene>
    <name evidence="7" type="ORF">BCR34DRAFT_579983</name>
</gene>
<evidence type="ECO:0000256" key="5">
    <source>
        <dbReference type="ARBA" id="ARBA00023136"/>
    </source>
</evidence>
<feature type="transmembrane region" description="Helical" evidence="6">
    <location>
        <begin position="459"/>
        <end position="481"/>
    </location>
</feature>
<dbReference type="EMBL" id="MCFA01000308">
    <property type="protein sequence ID" value="ORX94415.1"/>
    <property type="molecule type" value="Genomic_DNA"/>
</dbReference>
<sequence>MSTYPEHAKSSGVQTTNVELANAVAVGEKHGTSHDLSDMDRMGKLQQLRRDFQFVSIFAYAVILGSTWEYALVVIGISLANGGPAGGIWMFLIVCFGMFFVVLSMAEMGSMAPTSGGQFHWVSEIAPRRHQKLISYIVGWMCAIGWQAAMATTALAATQQLQGLIALNSSTYVIKGWHTTLFTIAITIFALIWNTFFVRNLPLIEYVGFVLHVLGFFAFIIVLWVMGPRPDTRKVWTEFQDNSGWGSTGVSTLVGILGPIVTLIGSDSACHLSEELRDASWVLPRAMVATALVNYLLGFIMTLTVMSRLGDDIPALLTTPFGQPWMQVLLNATGSKTTTSIMAATTCILLILCSINVIITSSRQLFAFARDQGLPFSSFLAYVHPGVDVPINAILVTLLLTTLLSLIIIGSTIAFNVITSLGQVGLISSYLVVIGCIFYKRLLGLPLLPSRFSLGRSGILVNGIALAFLSTAFVFSFFPAVPRPDAQGMNWSVLMHKYVGPVEYVKEQ</sequence>
<feature type="transmembrane region" description="Helical" evidence="6">
    <location>
        <begin position="203"/>
        <end position="225"/>
    </location>
</feature>
<evidence type="ECO:0000313" key="8">
    <source>
        <dbReference type="Proteomes" id="UP000193144"/>
    </source>
</evidence>
<dbReference type="GO" id="GO:0022857">
    <property type="term" value="F:transmembrane transporter activity"/>
    <property type="evidence" value="ECO:0007669"/>
    <property type="project" value="InterPro"/>
</dbReference>
<evidence type="ECO:0000256" key="6">
    <source>
        <dbReference type="SAM" id="Phobius"/>
    </source>
</evidence>
<dbReference type="InterPro" id="IPR004840">
    <property type="entry name" value="Amino_acid_permease_CS"/>
</dbReference>
<accession>A0A1Y1Y949</accession>
<dbReference type="PIRSF" id="PIRSF006060">
    <property type="entry name" value="AA_transporter"/>
    <property type="match status" value="1"/>
</dbReference>
<dbReference type="AlphaFoldDB" id="A0A1Y1Y949"/>
<dbReference type="Gene3D" id="1.20.1740.10">
    <property type="entry name" value="Amino acid/polyamine transporter I"/>
    <property type="match status" value="1"/>
</dbReference>
<keyword evidence="2" id="KW-0813">Transport</keyword>
<feature type="transmembrane region" description="Helical" evidence="6">
    <location>
        <begin position="421"/>
        <end position="439"/>
    </location>
</feature>
<proteinExistence type="predicted"/>
<comment type="subcellular location">
    <subcellularLocation>
        <location evidence="1">Membrane</location>
        <topology evidence="1">Multi-pass membrane protein</topology>
    </subcellularLocation>
</comment>
<feature type="transmembrane region" description="Helical" evidence="6">
    <location>
        <begin position="245"/>
        <end position="265"/>
    </location>
</feature>
<evidence type="ECO:0000313" key="7">
    <source>
        <dbReference type="EMBL" id="ORX94415.1"/>
    </source>
</evidence>
<evidence type="ECO:0000256" key="2">
    <source>
        <dbReference type="ARBA" id="ARBA00022448"/>
    </source>
</evidence>
<evidence type="ECO:0000256" key="3">
    <source>
        <dbReference type="ARBA" id="ARBA00022692"/>
    </source>
</evidence>
<feature type="transmembrane region" description="Helical" evidence="6">
    <location>
        <begin position="286"/>
        <end position="306"/>
    </location>
</feature>
<keyword evidence="3 6" id="KW-0812">Transmembrane</keyword>
<feature type="transmembrane region" description="Helical" evidence="6">
    <location>
        <begin position="54"/>
        <end position="80"/>
    </location>
</feature>
<feature type="transmembrane region" description="Helical" evidence="6">
    <location>
        <begin position="177"/>
        <end position="196"/>
    </location>
</feature>
<dbReference type="Proteomes" id="UP000193144">
    <property type="component" value="Unassembled WGS sequence"/>
</dbReference>
<keyword evidence="8" id="KW-1185">Reference proteome</keyword>
<comment type="caution">
    <text evidence="7">The sequence shown here is derived from an EMBL/GenBank/DDBJ whole genome shotgun (WGS) entry which is preliminary data.</text>
</comment>
<protein>
    <submittedName>
        <fullName evidence="7">GABA permease</fullName>
    </submittedName>
</protein>
<dbReference type="PROSITE" id="PS00218">
    <property type="entry name" value="AMINO_ACID_PERMEASE_1"/>
    <property type="match status" value="1"/>
</dbReference>
<feature type="transmembrane region" description="Helical" evidence="6">
    <location>
        <begin position="86"/>
        <end position="106"/>
    </location>
</feature>
<feature type="transmembrane region" description="Helical" evidence="6">
    <location>
        <begin position="393"/>
        <end position="415"/>
    </location>
</feature>
<dbReference type="GO" id="GO:0006865">
    <property type="term" value="P:amino acid transport"/>
    <property type="evidence" value="ECO:0007669"/>
    <property type="project" value="InterPro"/>
</dbReference>
<keyword evidence="5 6" id="KW-0472">Membrane</keyword>
<evidence type="ECO:0000256" key="4">
    <source>
        <dbReference type="ARBA" id="ARBA00022989"/>
    </source>
</evidence>